<dbReference type="Pfam" id="PF00651">
    <property type="entry name" value="BTB"/>
    <property type="match status" value="1"/>
</dbReference>
<dbReference type="SUPFAM" id="SSF54695">
    <property type="entry name" value="POZ domain"/>
    <property type="match status" value="1"/>
</dbReference>
<dbReference type="Gene3D" id="3.30.710.10">
    <property type="entry name" value="Potassium Channel Kv1.1, Chain A"/>
    <property type="match status" value="1"/>
</dbReference>
<dbReference type="PANTHER" id="PTHR24410">
    <property type="entry name" value="HL07962P-RELATED"/>
    <property type="match status" value="1"/>
</dbReference>
<gene>
    <name evidence="2" type="ORF">M5D96_009393</name>
</gene>
<reference evidence="2" key="1">
    <citation type="journal article" date="2023" name="Genome Biol. Evol.">
        <title>Long-read-based Genome Assembly of Drosophila gunungcola Reveals Fewer Chemosensory Genes in Flower-breeding Species.</title>
        <authorList>
            <person name="Negi A."/>
            <person name="Liao B.Y."/>
            <person name="Yeh S.D."/>
        </authorList>
    </citation>
    <scope>NUCLEOTIDE SEQUENCE</scope>
    <source>
        <strain evidence="2">Sukarami</strain>
    </source>
</reference>
<evidence type="ECO:0000313" key="2">
    <source>
        <dbReference type="EMBL" id="KAI8037892.1"/>
    </source>
</evidence>
<dbReference type="SMART" id="SM00225">
    <property type="entry name" value="BTB"/>
    <property type="match status" value="1"/>
</dbReference>
<dbReference type="CDD" id="cd18186">
    <property type="entry name" value="BTB_POZ_ZBTB_KLHL-like"/>
    <property type="match status" value="1"/>
</dbReference>
<dbReference type="InterPro" id="IPR011333">
    <property type="entry name" value="SKP1/BTB/POZ_sf"/>
</dbReference>
<dbReference type="InterPro" id="IPR000210">
    <property type="entry name" value="BTB/POZ_dom"/>
</dbReference>
<dbReference type="AlphaFoldDB" id="A0A9Q0BMF7"/>
<dbReference type="Proteomes" id="UP001059596">
    <property type="component" value="Unassembled WGS sequence"/>
</dbReference>
<sequence>MNVSPLLSRPTKLLKSGLFADICIRVDCTSFSCHKIVLACASEFFEKLFQKDGLQTGEVTLEGTTQEIFKIFLDFIYTPGNCRFSKLESEVLMSLLKCANMWLAMEVEKICHKILYRKCEDMQPDELIKLYAVSYQINNR</sequence>
<comment type="caution">
    <text evidence="2">The sequence shown here is derived from an EMBL/GenBank/DDBJ whole genome shotgun (WGS) entry which is preliminary data.</text>
</comment>
<dbReference type="PROSITE" id="PS50097">
    <property type="entry name" value="BTB"/>
    <property type="match status" value="1"/>
</dbReference>
<organism evidence="2 3">
    <name type="scientific">Drosophila gunungcola</name>
    <name type="common">fruit fly</name>
    <dbReference type="NCBI Taxonomy" id="103775"/>
    <lineage>
        <taxon>Eukaryota</taxon>
        <taxon>Metazoa</taxon>
        <taxon>Ecdysozoa</taxon>
        <taxon>Arthropoda</taxon>
        <taxon>Hexapoda</taxon>
        <taxon>Insecta</taxon>
        <taxon>Pterygota</taxon>
        <taxon>Neoptera</taxon>
        <taxon>Endopterygota</taxon>
        <taxon>Diptera</taxon>
        <taxon>Brachycera</taxon>
        <taxon>Muscomorpha</taxon>
        <taxon>Ephydroidea</taxon>
        <taxon>Drosophilidae</taxon>
        <taxon>Drosophila</taxon>
        <taxon>Sophophora</taxon>
    </lineage>
</organism>
<accession>A0A9Q0BMF7</accession>
<protein>
    <recommendedName>
        <fullName evidence="1">BTB domain-containing protein</fullName>
    </recommendedName>
</protein>
<keyword evidence="3" id="KW-1185">Reference proteome</keyword>
<feature type="domain" description="BTB" evidence="1">
    <location>
        <begin position="20"/>
        <end position="78"/>
    </location>
</feature>
<dbReference type="EMBL" id="JAMKOV010000010">
    <property type="protein sequence ID" value="KAI8037892.1"/>
    <property type="molecule type" value="Genomic_DNA"/>
</dbReference>
<dbReference type="InterPro" id="IPR051481">
    <property type="entry name" value="BTB-POZ/Galectin-3-binding"/>
</dbReference>
<proteinExistence type="predicted"/>
<evidence type="ECO:0000259" key="1">
    <source>
        <dbReference type="PROSITE" id="PS50097"/>
    </source>
</evidence>
<dbReference type="PANTHER" id="PTHR24410:SF23">
    <property type="entry name" value="BTB DOMAIN-CONTAINING PROTEIN-RELATED"/>
    <property type="match status" value="1"/>
</dbReference>
<name>A0A9Q0BMF7_9MUSC</name>
<evidence type="ECO:0000313" key="3">
    <source>
        <dbReference type="Proteomes" id="UP001059596"/>
    </source>
</evidence>
<feature type="non-terminal residue" evidence="2">
    <location>
        <position position="140"/>
    </location>
</feature>